<dbReference type="AlphaFoldDB" id="C4RAI6"/>
<keyword evidence="4 9" id="KW-1003">Cell membrane</keyword>
<dbReference type="PANTHER" id="PTHR30386:SF26">
    <property type="entry name" value="TRANSPORT PROTEIN COMB"/>
    <property type="match status" value="1"/>
</dbReference>
<dbReference type="PRINTS" id="PR01490">
    <property type="entry name" value="RTXTOXIND"/>
</dbReference>
<evidence type="ECO:0000256" key="2">
    <source>
        <dbReference type="ARBA" id="ARBA00009477"/>
    </source>
</evidence>
<evidence type="ECO:0000256" key="5">
    <source>
        <dbReference type="ARBA" id="ARBA00022519"/>
    </source>
</evidence>
<evidence type="ECO:0000256" key="8">
    <source>
        <dbReference type="ARBA" id="ARBA00023136"/>
    </source>
</evidence>
<dbReference type="InterPro" id="IPR050739">
    <property type="entry name" value="MFP"/>
</dbReference>
<comment type="similarity">
    <text evidence="2 9">Belongs to the membrane fusion protein (MFP) (TC 8.A.1) family.</text>
</comment>
<dbReference type="InterPro" id="IPR011053">
    <property type="entry name" value="Single_hybrid_motif"/>
</dbReference>
<keyword evidence="8" id="KW-0472">Membrane</keyword>
<feature type="domain" description="AprE-like long alpha-helical hairpin" evidence="10">
    <location>
        <begin position="118"/>
        <end position="301"/>
    </location>
</feature>
<dbReference type="Pfam" id="PF25994">
    <property type="entry name" value="HH_AprE"/>
    <property type="match status" value="1"/>
</dbReference>
<evidence type="ECO:0000259" key="11">
    <source>
        <dbReference type="Pfam" id="PF26002"/>
    </source>
</evidence>
<dbReference type="InterPro" id="IPR058982">
    <property type="entry name" value="Beta-barrel_AprE"/>
</dbReference>
<keyword evidence="3 9" id="KW-0813">Transport</keyword>
<dbReference type="PANTHER" id="PTHR30386">
    <property type="entry name" value="MEMBRANE FUSION SUBUNIT OF EMRAB-TOLC MULTIDRUG EFFLUX PUMP"/>
    <property type="match status" value="1"/>
</dbReference>
<dbReference type="InterPro" id="IPR058781">
    <property type="entry name" value="HH_AprE-like"/>
</dbReference>
<keyword evidence="5 9" id="KW-0997">Cell inner membrane</keyword>
<evidence type="ECO:0000313" key="12">
    <source>
        <dbReference type="EMBL" id="CAV30831.1"/>
    </source>
</evidence>
<reference evidence="12" key="1">
    <citation type="journal article" date="2009" name="Environ. Microbiol.">
        <title>Comparative analysis of magnetosome gene clusters in magnetotactic bacteria provides further evidence for horizontal gene transfer.</title>
        <authorList>
            <person name="Jogler C."/>
            <person name="Kube M."/>
            <person name="Schubbe S."/>
            <person name="Ullrich S."/>
            <person name="Teeling H."/>
            <person name="Bazylinski D.A."/>
            <person name="Reinhardt R."/>
            <person name="Schuler D."/>
        </authorList>
    </citation>
    <scope>NUCLEOTIDE SEQUENCE</scope>
    <source>
        <strain evidence="12">Type strain: MV-1</strain>
    </source>
</reference>
<sequence>MHERLHAIWNRLETWADHPRIRLAVAYLTAGDSPELGQVRGERRLVRLTALTMLLFTVWAALFELDIAAHAPGKVVPAGQMKRIQHLEGGIVREIHVKEGEVVKVGQPLVELESTASEADLQEIETRIGTLKVNAIRLQAQLDGAKGLVFPAELIATYPNQIASARAMFRAQRDRLISAVSEQELKIKQREAELAEIGTRLSHSVGRHKILSEQVAINQKLLSQGLMNEYEHLELRKEEQSLRGGIAESRAALGRLKAALEQENVALQSLRLGEDEQLRKELGETSRELAEFSERVRKFADSRARTTIRAPIDGAVMTLYVVTEGGVVAPGGTVLSMVPGGDRLVVEVRLPVGEVGFVRPGQRARLQLVSTAGRGFSPLDGKVTQISPDSIAEQDQQPFYLVRIAPAADAFADDVARYSLRPGVEVEASIVTGSRSVLRYVLDPFLGSLKNGLSER</sequence>
<evidence type="ECO:0000256" key="3">
    <source>
        <dbReference type="ARBA" id="ARBA00022448"/>
    </source>
</evidence>
<evidence type="ECO:0000256" key="4">
    <source>
        <dbReference type="ARBA" id="ARBA00022475"/>
    </source>
</evidence>
<keyword evidence="7" id="KW-1133">Transmembrane helix</keyword>
<name>C4RAI6_9PROT</name>
<accession>C4RAI6</accession>
<dbReference type="InterPro" id="IPR010129">
    <property type="entry name" value="T1SS_HlyD"/>
</dbReference>
<dbReference type="NCBIfam" id="TIGR01843">
    <property type="entry name" value="type_I_hlyD"/>
    <property type="match status" value="1"/>
</dbReference>
<dbReference type="Pfam" id="PF26002">
    <property type="entry name" value="Beta-barrel_AprE"/>
    <property type="match status" value="1"/>
</dbReference>
<evidence type="ECO:0000256" key="6">
    <source>
        <dbReference type="ARBA" id="ARBA00022692"/>
    </source>
</evidence>
<dbReference type="Gene3D" id="2.40.50.100">
    <property type="match status" value="1"/>
</dbReference>
<dbReference type="Gene3D" id="2.40.30.170">
    <property type="match status" value="1"/>
</dbReference>
<dbReference type="RefSeq" id="WP_084005275.1">
    <property type="nucleotide sequence ID" value="NZ_MCGG01000024.1"/>
</dbReference>
<dbReference type="SUPFAM" id="SSF51230">
    <property type="entry name" value="Single hybrid motif"/>
    <property type="match status" value="1"/>
</dbReference>
<feature type="domain" description="AprE-like beta-barrel" evidence="11">
    <location>
        <begin position="344"/>
        <end position="433"/>
    </location>
</feature>
<comment type="subcellular location">
    <subcellularLocation>
        <location evidence="1 9">Cell inner membrane</location>
        <topology evidence="1 9">Single-pass membrane protein</topology>
    </subcellularLocation>
</comment>
<dbReference type="Gene3D" id="1.10.287.470">
    <property type="entry name" value="Helix hairpin bin"/>
    <property type="match status" value="1"/>
</dbReference>
<evidence type="ECO:0000256" key="9">
    <source>
        <dbReference type="RuleBase" id="RU365093"/>
    </source>
</evidence>
<evidence type="ECO:0000259" key="10">
    <source>
        <dbReference type="Pfam" id="PF25994"/>
    </source>
</evidence>
<organism evidence="12">
    <name type="scientific">Magnetovibrio blakemorei</name>
    <dbReference type="NCBI Taxonomy" id="28181"/>
    <lineage>
        <taxon>Bacteria</taxon>
        <taxon>Pseudomonadati</taxon>
        <taxon>Pseudomonadota</taxon>
        <taxon>Alphaproteobacteria</taxon>
        <taxon>Rhodospirillales</taxon>
        <taxon>Magnetovibrionaceae</taxon>
        <taxon>Magnetovibrio</taxon>
    </lineage>
</organism>
<proteinExistence type="inferred from homology"/>
<dbReference type="GO" id="GO:0005886">
    <property type="term" value="C:plasma membrane"/>
    <property type="evidence" value="ECO:0007669"/>
    <property type="project" value="UniProtKB-SubCell"/>
</dbReference>
<dbReference type="OrthoDB" id="9810980at2"/>
<evidence type="ECO:0000256" key="7">
    <source>
        <dbReference type="ARBA" id="ARBA00022989"/>
    </source>
</evidence>
<gene>
    <name evidence="12" type="ORF">mv1g00084</name>
</gene>
<protein>
    <recommendedName>
        <fullName evidence="9">Membrane fusion protein (MFP) family protein</fullName>
    </recommendedName>
</protein>
<evidence type="ECO:0000256" key="1">
    <source>
        <dbReference type="ARBA" id="ARBA00004377"/>
    </source>
</evidence>
<dbReference type="GO" id="GO:0015031">
    <property type="term" value="P:protein transport"/>
    <property type="evidence" value="ECO:0007669"/>
    <property type="project" value="InterPro"/>
</dbReference>
<keyword evidence="6" id="KW-0812">Transmembrane</keyword>
<dbReference type="EMBL" id="FP102531">
    <property type="protein sequence ID" value="CAV30831.1"/>
    <property type="molecule type" value="Genomic_DNA"/>
</dbReference>